<dbReference type="EMBL" id="JAAKFY010000021">
    <property type="protein sequence ID" value="KAF3839470.1"/>
    <property type="molecule type" value="Genomic_DNA"/>
</dbReference>
<accession>A0A7J5XQY2</accession>
<evidence type="ECO:0000313" key="3">
    <source>
        <dbReference type="Proteomes" id="UP000518266"/>
    </source>
</evidence>
<reference evidence="2 3" key="1">
    <citation type="submission" date="2020-03" db="EMBL/GenBank/DDBJ databases">
        <title>Dissostichus mawsoni Genome sequencing and assembly.</title>
        <authorList>
            <person name="Park H."/>
        </authorList>
    </citation>
    <scope>NUCLEOTIDE SEQUENCE [LARGE SCALE GENOMIC DNA]</scope>
    <source>
        <strain evidence="2">DM0001</strain>
        <tissue evidence="2">Muscle</tissue>
    </source>
</reference>
<keyword evidence="3" id="KW-1185">Reference proteome</keyword>
<dbReference type="OrthoDB" id="8921969at2759"/>
<comment type="caution">
    <text evidence="2">The sequence shown here is derived from an EMBL/GenBank/DDBJ whole genome shotgun (WGS) entry which is preliminary data.</text>
</comment>
<proteinExistence type="predicted"/>
<feature type="compositionally biased region" description="Basic and acidic residues" evidence="1">
    <location>
        <begin position="116"/>
        <end position="125"/>
    </location>
</feature>
<feature type="region of interest" description="Disordered" evidence="1">
    <location>
        <begin position="105"/>
        <end position="125"/>
    </location>
</feature>
<organism evidence="2 3">
    <name type="scientific">Dissostichus mawsoni</name>
    <name type="common">Antarctic cod</name>
    <dbReference type="NCBI Taxonomy" id="36200"/>
    <lineage>
        <taxon>Eukaryota</taxon>
        <taxon>Metazoa</taxon>
        <taxon>Chordata</taxon>
        <taxon>Craniata</taxon>
        <taxon>Vertebrata</taxon>
        <taxon>Euteleostomi</taxon>
        <taxon>Actinopterygii</taxon>
        <taxon>Neopterygii</taxon>
        <taxon>Teleostei</taxon>
        <taxon>Neoteleostei</taxon>
        <taxon>Acanthomorphata</taxon>
        <taxon>Eupercaria</taxon>
        <taxon>Perciformes</taxon>
        <taxon>Notothenioidei</taxon>
        <taxon>Nototheniidae</taxon>
        <taxon>Dissostichus</taxon>
    </lineage>
</organism>
<evidence type="ECO:0000313" key="2">
    <source>
        <dbReference type="EMBL" id="KAF3839470.1"/>
    </source>
</evidence>
<dbReference type="AlphaFoldDB" id="A0A7J5XQY2"/>
<dbReference type="Proteomes" id="UP000518266">
    <property type="component" value="Unassembled WGS sequence"/>
</dbReference>
<name>A0A7J5XQY2_DISMA</name>
<sequence length="125" mass="13375">MPLRIEGLTGSCVKTFDGDLDDSCKAIWIRGGTAGTNVFDSSLTGDQASGNLTGNLQNKECTTIFYNMPPSNSDNYYFRIQFTGPTYHNSIYTGGIGGGSGDVELHGCSSVSHPSPRSDLDPQDR</sequence>
<gene>
    <name evidence="2" type="ORF">F7725_018187</name>
</gene>
<protein>
    <submittedName>
        <fullName evidence="2">Uncharacterized protein</fullName>
    </submittedName>
</protein>
<evidence type="ECO:0000256" key="1">
    <source>
        <dbReference type="SAM" id="MobiDB-lite"/>
    </source>
</evidence>